<organism evidence="1 2">
    <name type="scientific">Pestalotiopsis fici (strain W106-1 / CGMCC3.15140)</name>
    <dbReference type="NCBI Taxonomy" id="1229662"/>
    <lineage>
        <taxon>Eukaryota</taxon>
        <taxon>Fungi</taxon>
        <taxon>Dikarya</taxon>
        <taxon>Ascomycota</taxon>
        <taxon>Pezizomycotina</taxon>
        <taxon>Sordariomycetes</taxon>
        <taxon>Xylariomycetidae</taxon>
        <taxon>Amphisphaeriales</taxon>
        <taxon>Sporocadaceae</taxon>
        <taxon>Pestalotiopsis</taxon>
    </lineage>
</organism>
<dbReference type="RefSeq" id="XP_007828803.1">
    <property type="nucleotide sequence ID" value="XM_007830612.1"/>
</dbReference>
<dbReference type="InterPro" id="IPR038071">
    <property type="entry name" value="UROD/MetE-like_sf"/>
</dbReference>
<proteinExistence type="predicted"/>
<dbReference type="KEGG" id="pfy:PFICI_02031"/>
<evidence type="ECO:0000313" key="1">
    <source>
        <dbReference type="EMBL" id="ETS88203.1"/>
    </source>
</evidence>
<evidence type="ECO:0000313" key="2">
    <source>
        <dbReference type="Proteomes" id="UP000030651"/>
    </source>
</evidence>
<reference evidence="2" key="1">
    <citation type="journal article" date="2015" name="BMC Genomics">
        <title>Genomic and transcriptomic analysis of the endophytic fungus Pestalotiopsis fici reveals its lifestyle and high potential for synthesis of natural products.</title>
        <authorList>
            <person name="Wang X."/>
            <person name="Zhang X."/>
            <person name="Liu L."/>
            <person name="Xiang M."/>
            <person name="Wang W."/>
            <person name="Sun X."/>
            <person name="Che Y."/>
            <person name="Guo L."/>
            <person name="Liu G."/>
            <person name="Guo L."/>
            <person name="Wang C."/>
            <person name="Yin W.B."/>
            <person name="Stadler M."/>
            <person name="Zhang X."/>
            <person name="Liu X."/>
        </authorList>
    </citation>
    <scope>NUCLEOTIDE SEQUENCE [LARGE SCALE GENOMIC DNA]</scope>
    <source>
        <strain evidence="2">W106-1 / CGMCC3.15140</strain>
    </source>
</reference>
<dbReference type="EMBL" id="KI912109">
    <property type="protein sequence ID" value="ETS88203.1"/>
    <property type="molecule type" value="Genomic_DNA"/>
</dbReference>
<dbReference type="SUPFAM" id="SSF51726">
    <property type="entry name" value="UROD/MetE-like"/>
    <property type="match status" value="1"/>
</dbReference>
<dbReference type="InParanoid" id="W3XQ80"/>
<keyword evidence="2" id="KW-1185">Reference proteome</keyword>
<name>W3XQ80_PESFW</name>
<gene>
    <name evidence="1" type="ORF">PFICI_02031</name>
</gene>
<dbReference type="GeneID" id="19267044"/>
<accession>W3XQ80</accession>
<dbReference type="eggNOG" id="ENOG502SJEJ">
    <property type="taxonomic scope" value="Eukaryota"/>
</dbReference>
<dbReference type="OrthoDB" id="4730516at2759"/>
<dbReference type="Proteomes" id="UP000030651">
    <property type="component" value="Unassembled WGS sequence"/>
</dbReference>
<dbReference type="HOGENOM" id="CLU_047964_0_0_1"/>
<dbReference type="AlphaFoldDB" id="W3XQ80"/>
<protein>
    <submittedName>
        <fullName evidence="1">Uncharacterized protein</fullName>
    </submittedName>
</protein>
<sequence>MRNSKQLRRQNIIPSNVRFQVCLPPPYNVQVVHCKHKVVNAIEPLYEQRFEETIDRIVAGIPHDDMGGPLQGLLDRVARLCRRIPQDVNIAFHLCYGDLYHKHFVEPQDTALPVKLTNAILARDNIALRTEWIHLPVPKGRTDPEYFSPLAGLELHDHIGQGQKPPRLYLGLVHANDEVGTRKRIEMAEATVPFPFGVATECGLGRTPGEIDNILQICKDVSIEIE</sequence>